<keyword evidence="3" id="KW-1185">Reference proteome</keyword>
<dbReference type="Proteomes" id="UP000469558">
    <property type="component" value="Unassembled WGS sequence"/>
</dbReference>
<dbReference type="OrthoDB" id="426718at2759"/>
<dbReference type="InterPro" id="IPR021838">
    <property type="entry name" value="DUF3431"/>
</dbReference>
<feature type="transmembrane region" description="Helical" evidence="1">
    <location>
        <begin position="20"/>
        <end position="40"/>
    </location>
</feature>
<gene>
    <name evidence="2" type="ORF">LSUE1_G000375</name>
</gene>
<name>A0A8T9CM28_9HELO</name>
<evidence type="ECO:0000313" key="2">
    <source>
        <dbReference type="EMBL" id="TVY85527.1"/>
    </source>
</evidence>
<reference evidence="2 3" key="1">
    <citation type="submission" date="2018-05" db="EMBL/GenBank/DDBJ databases">
        <title>Genome sequencing and assembly of the regulated plant pathogen Lachnellula willkommii and related sister species for the development of diagnostic species identification markers.</title>
        <authorList>
            <person name="Giroux E."/>
            <person name="Bilodeau G."/>
        </authorList>
    </citation>
    <scope>NUCLEOTIDE SEQUENCE [LARGE SCALE GENOMIC DNA]</scope>
    <source>
        <strain evidence="2 3">CBS 268.59</strain>
    </source>
</reference>
<comment type="caution">
    <text evidence="2">The sequence shown here is derived from an EMBL/GenBank/DDBJ whole genome shotgun (WGS) entry which is preliminary data.</text>
</comment>
<keyword evidence="1" id="KW-0812">Transmembrane</keyword>
<organism evidence="2 3">
    <name type="scientific">Lachnellula suecica</name>
    <dbReference type="NCBI Taxonomy" id="602035"/>
    <lineage>
        <taxon>Eukaryota</taxon>
        <taxon>Fungi</taxon>
        <taxon>Dikarya</taxon>
        <taxon>Ascomycota</taxon>
        <taxon>Pezizomycotina</taxon>
        <taxon>Leotiomycetes</taxon>
        <taxon>Helotiales</taxon>
        <taxon>Lachnaceae</taxon>
        <taxon>Lachnellula</taxon>
    </lineage>
</organism>
<evidence type="ECO:0000256" key="1">
    <source>
        <dbReference type="SAM" id="Phobius"/>
    </source>
</evidence>
<dbReference type="Pfam" id="PF11913">
    <property type="entry name" value="DUF3431"/>
    <property type="match status" value="1"/>
</dbReference>
<evidence type="ECO:0000313" key="3">
    <source>
        <dbReference type="Proteomes" id="UP000469558"/>
    </source>
</evidence>
<dbReference type="PANTHER" id="PTHR37490:SF2">
    <property type="match status" value="1"/>
</dbReference>
<dbReference type="PANTHER" id="PTHR37490">
    <property type="entry name" value="EXPRESSED PROTEIN"/>
    <property type="match status" value="1"/>
</dbReference>
<accession>A0A8T9CM28</accession>
<keyword evidence="1" id="KW-0472">Membrane</keyword>
<proteinExistence type="predicted"/>
<dbReference type="EMBL" id="QGMK01000003">
    <property type="protein sequence ID" value="TVY85527.1"/>
    <property type="molecule type" value="Genomic_DNA"/>
</dbReference>
<sequence length="292" mass="32453">MAGLLSAEVKMLKSRRVQRLLSFALKPLLAALFVSLIFYLTRSSPPKKPIDPYPHLTKSLVIAATTSSNLTWLPGALASSHWTPHVYTTDSPNAALTVPVNKGNEAMVYLSYIIDNYDSLPDVVFFHHDHSQAWHQQFSSAYELTHLNPVSVLKHGYLSPRCLPGCENVIELSGDVAPVLDLKGASRDVQIASVLREFLRDEKIGMRLELPEKIAAPCCAQFAVSRDAIRARGHETWMGLRDWLIATELDSRSSGRVLEYTWHLWFGKEAVHCPAEERCLNDVYGVGNGSGS</sequence>
<keyword evidence="1" id="KW-1133">Transmembrane helix</keyword>
<dbReference type="AlphaFoldDB" id="A0A8T9CM28"/>
<protein>
    <submittedName>
        <fullName evidence="2">Uncharacterized protein</fullName>
    </submittedName>
</protein>